<name>A0A7R7TVD3_9MYCO</name>
<organism evidence="2 3">
    <name type="scientific">Mycobacterium heckeshornense</name>
    <dbReference type="NCBI Taxonomy" id="110505"/>
    <lineage>
        <taxon>Bacteria</taxon>
        <taxon>Bacillati</taxon>
        <taxon>Actinomycetota</taxon>
        <taxon>Actinomycetes</taxon>
        <taxon>Mycobacteriales</taxon>
        <taxon>Mycobacteriaceae</taxon>
        <taxon>Mycobacterium</taxon>
    </lineage>
</organism>
<dbReference type="Proteomes" id="UP000595446">
    <property type="component" value="Chromosome"/>
</dbReference>
<dbReference type="PANTHER" id="PTHR30055">
    <property type="entry name" value="HTH-TYPE TRANSCRIPTIONAL REGULATOR RUTR"/>
    <property type="match status" value="1"/>
</dbReference>
<sequence>MVVSMTQATAIETREAIIAGAFACFRTYGLRKTTIVDIAREAEVSRSTVYEYFKDKAAIVEACAEAASQRFYRNMAKVVNRGETLEDQLVRACVFVTQARRVVEPEKYFDEEEVNVLLTRNAAVLLQECSDFIAPYLVAAKLTGEVRKDLDVAAAGEWIARILFSLFNTPSPRIDMHDDDAVADFVRPFLIRGLTDDRMARSRRTPES</sequence>
<dbReference type="PROSITE" id="PS50977">
    <property type="entry name" value="HTH_TETR_2"/>
    <property type="match status" value="1"/>
</dbReference>
<dbReference type="GO" id="GO:0000976">
    <property type="term" value="F:transcription cis-regulatory region binding"/>
    <property type="evidence" value="ECO:0007669"/>
    <property type="project" value="TreeGrafter"/>
</dbReference>
<evidence type="ECO:0000313" key="3">
    <source>
        <dbReference type="Proteomes" id="UP000595446"/>
    </source>
</evidence>
<reference evidence="2 3" key="1">
    <citation type="submission" date="2020-12" db="EMBL/GenBank/DDBJ databases">
        <title>Complete genome sequence of Mycobacterium heckeshornense JCM 15655T, closely related to a pathogenic non-tuberculous mycobacterial species Mycobacterium xenopi.</title>
        <authorList>
            <person name="Yoshida M."/>
            <person name="Fukano H."/>
            <person name="Asakura T."/>
            <person name="Suzuki M."/>
            <person name="Hoshino Y."/>
        </authorList>
    </citation>
    <scope>NUCLEOTIDE SEQUENCE [LARGE SCALE GENOMIC DNA]</scope>
    <source>
        <strain evidence="2 3">JCM 15655</strain>
    </source>
</reference>
<dbReference type="AlphaFoldDB" id="A0A7R7TVD3"/>
<protein>
    <submittedName>
        <fullName evidence="2">TetR family transcriptional regulator</fullName>
    </submittedName>
</protein>
<dbReference type="EMBL" id="AP024237">
    <property type="protein sequence ID" value="BCO34845.1"/>
    <property type="molecule type" value="Genomic_DNA"/>
</dbReference>
<proteinExistence type="predicted"/>
<dbReference type="InterPro" id="IPR009057">
    <property type="entry name" value="Homeodomain-like_sf"/>
</dbReference>
<dbReference type="InterPro" id="IPR050109">
    <property type="entry name" value="HTH-type_TetR-like_transc_reg"/>
</dbReference>
<dbReference type="PRINTS" id="PR00455">
    <property type="entry name" value="HTHTETR"/>
</dbReference>
<dbReference type="SUPFAM" id="SSF46689">
    <property type="entry name" value="Homeodomain-like"/>
    <property type="match status" value="1"/>
</dbReference>
<keyword evidence="1" id="KW-0238">DNA-binding</keyword>
<evidence type="ECO:0000313" key="2">
    <source>
        <dbReference type="EMBL" id="BCO34845.1"/>
    </source>
</evidence>
<accession>A0A7R7TVD3</accession>
<dbReference type="GO" id="GO:0003700">
    <property type="term" value="F:DNA-binding transcription factor activity"/>
    <property type="evidence" value="ECO:0007669"/>
    <property type="project" value="TreeGrafter"/>
</dbReference>
<dbReference type="Pfam" id="PF00440">
    <property type="entry name" value="TetR_N"/>
    <property type="match status" value="1"/>
</dbReference>
<dbReference type="PANTHER" id="PTHR30055:SF226">
    <property type="entry name" value="HTH-TYPE TRANSCRIPTIONAL REGULATOR PKSA"/>
    <property type="match status" value="1"/>
</dbReference>
<dbReference type="InterPro" id="IPR001647">
    <property type="entry name" value="HTH_TetR"/>
</dbReference>
<gene>
    <name evidence="2" type="ORF">MHEC_12780</name>
</gene>
<evidence type="ECO:0000256" key="1">
    <source>
        <dbReference type="ARBA" id="ARBA00023125"/>
    </source>
</evidence>
<dbReference type="Gene3D" id="1.10.357.10">
    <property type="entry name" value="Tetracycline Repressor, domain 2"/>
    <property type="match status" value="1"/>
</dbReference>
<keyword evidence="3" id="KW-1185">Reference proteome</keyword>